<proteinExistence type="predicted"/>
<dbReference type="Proteomes" id="UP000265955">
    <property type="component" value="Unassembled WGS sequence"/>
</dbReference>
<dbReference type="AlphaFoldDB" id="A0A3A3FV02"/>
<comment type="caution">
    <text evidence="1">The sequence shown here is derived from an EMBL/GenBank/DDBJ whole genome shotgun (WGS) entry which is preliminary data.</text>
</comment>
<name>A0A3A3FV02_9BURK</name>
<evidence type="ECO:0000313" key="1">
    <source>
        <dbReference type="EMBL" id="RJG00028.1"/>
    </source>
</evidence>
<dbReference type="Pfam" id="PF14070">
    <property type="entry name" value="YjfB_motility"/>
    <property type="match status" value="1"/>
</dbReference>
<dbReference type="InterPro" id="IPR025906">
    <property type="entry name" value="YjfB_motility"/>
</dbReference>
<keyword evidence="2" id="KW-1185">Reference proteome</keyword>
<reference evidence="2" key="1">
    <citation type="submission" date="2018-09" db="EMBL/GenBank/DDBJ databases">
        <authorList>
            <person name="Zhu H."/>
        </authorList>
    </citation>
    <scope>NUCLEOTIDE SEQUENCE [LARGE SCALE GENOMIC DNA]</scope>
    <source>
        <strain evidence="2">K1R23-30</strain>
    </source>
</reference>
<sequence>MDVSSIASLATTMATTSTKEAVSVAVLRKAMDIQSSNAATLLAALPPVQGPNLPPHLGQNINTTA</sequence>
<organism evidence="1 2">
    <name type="scientific">Noviherbaspirillum saxi</name>
    <dbReference type="NCBI Taxonomy" id="2320863"/>
    <lineage>
        <taxon>Bacteria</taxon>
        <taxon>Pseudomonadati</taxon>
        <taxon>Pseudomonadota</taxon>
        <taxon>Betaproteobacteria</taxon>
        <taxon>Burkholderiales</taxon>
        <taxon>Oxalobacteraceae</taxon>
        <taxon>Noviherbaspirillum</taxon>
    </lineage>
</organism>
<accession>A0A3A3FV02</accession>
<dbReference type="EMBL" id="QYUO01000001">
    <property type="protein sequence ID" value="RJG00028.1"/>
    <property type="molecule type" value="Genomic_DNA"/>
</dbReference>
<dbReference type="OrthoDB" id="8548265at2"/>
<evidence type="ECO:0000313" key="2">
    <source>
        <dbReference type="Proteomes" id="UP000265955"/>
    </source>
</evidence>
<dbReference type="RefSeq" id="WP_119769969.1">
    <property type="nucleotide sequence ID" value="NZ_QYUO01000001.1"/>
</dbReference>
<gene>
    <name evidence="1" type="ORF">D3871_07925</name>
</gene>
<protein>
    <submittedName>
        <fullName evidence="1">Putative motility protein</fullName>
    </submittedName>
</protein>